<dbReference type="STRING" id="1423773.FD30_GL002244"/>
<dbReference type="SMART" id="SM00354">
    <property type="entry name" value="HTH_LACI"/>
    <property type="match status" value="1"/>
</dbReference>
<sequence>MTMMGVTIKDIAKQAGVSPATVSRVLANKAGFFGAQTAQKVRQTAKELGYRKNTAATELVTQRSHDLAVIVNTTKTNFATQIIEGIQATAFPADLNVIILYAGDGDAERQRRALETVIERSVRGILLLSVDLAPENLALLQSTEIPYCFLSISFEGPKMPFITSDDWQVGYQATKYLLERGHRRIGLAAVDTQVSITGQLREAGYRQALAEAGITPRPTWIHPGDYSYPAGQAAMQAYGAHPDVTAVLAGSDLAGIGVMNQARMLGLMVPVDLSVMSIDGTDLCDIVQPQLTSLTQSFYDMGVAGVNRMLATETPQQQRFTPIQVVARDSVVDFVART</sequence>
<dbReference type="GO" id="GO:0000976">
    <property type="term" value="F:transcription cis-regulatory region binding"/>
    <property type="evidence" value="ECO:0007669"/>
    <property type="project" value="TreeGrafter"/>
</dbReference>
<evidence type="ECO:0000256" key="2">
    <source>
        <dbReference type="ARBA" id="ARBA00023015"/>
    </source>
</evidence>
<dbReference type="InterPro" id="IPR000843">
    <property type="entry name" value="HTH_LacI"/>
</dbReference>
<dbReference type="PROSITE" id="PS50932">
    <property type="entry name" value="HTH_LACI_2"/>
    <property type="match status" value="1"/>
</dbReference>
<feature type="domain" description="HTH lacI-type" evidence="5">
    <location>
        <begin position="6"/>
        <end position="61"/>
    </location>
</feature>
<dbReference type="Proteomes" id="UP000051162">
    <property type="component" value="Unassembled WGS sequence"/>
</dbReference>
<dbReference type="InterPro" id="IPR028082">
    <property type="entry name" value="Peripla_BP_I"/>
</dbReference>
<keyword evidence="2" id="KW-0805">Transcription regulation</keyword>
<evidence type="ECO:0000256" key="4">
    <source>
        <dbReference type="ARBA" id="ARBA00023163"/>
    </source>
</evidence>
<dbReference type="GO" id="GO:0003700">
    <property type="term" value="F:DNA-binding transcription factor activity"/>
    <property type="evidence" value="ECO:0007669"/>
    <property type="project" value="TreeGrafter"/>
</dbReference>
<dbReference type="CDD" id="cd01392">
    <property type="entry name" value="HTH_LacI"/>
    <property type="match status" value="1"/>
</dbReference>
<name>A0A0R1JTE3_9LACO</name>
<dbReference type="PRINTS" id="PR00036">
    <property type="entry name" value="HTHLACI"/>
</dbReference>
<evidence type="ECO:0000256" key="1">
    <source>
        <dbReference type="ARBA" id="ARBA00022491"/>
    </source>
</evidence>
<dbReference type="Pfam" id="PF00356">
    <property type="entry name" value="LacI"/>
    <property type="match status" value="1"/>
</dbReference>
<dbReference type="PROSITE" id="PS00356">
    <property type="entry name" value="HTH_LACI_1"/>
    <property type="match status" value="1"/>
</dbReference>
<comment type="caution">
    <text evidence="6">The sequence shown here is derived from an EMBL/GenBank/DDBJ whole genome shotgun (WGS) entry which is preliminary data.</text>
</comment>
<gene>
    <name evidence="6" type="ORF">FD30_GL002244</name>
</gene>
<reference evidence="6 7" key="1">
    <citation type="journal article" date="2015" name="Genome Announc.">
        <title>Expanding the biotechnology potential of lactobacilli through comparative genomics of 213 strains and associated genera.</title>
        <authorList>
            <person name="Sun Z."/>
            <person name="Harris H.M."/>
            <person name="McCann A."/>
            <person name="Guo C."/>
            <person name="Argimon S."/>
            <person name="Zhang W."/>
            <person name="Yang X."/>
            <person name="Jeffery I.B."/>
            <person name="Cooney J.C."/>
            <person name="Kagawa T.F."/>
            <person name="Liu W."/>
            <person name="Song Y."/>
            <person name="Salvetti E."/>
            <person name="Wrobel A."/>
            <person name="Rasinkangas P."/>
            <person name="Parkhill J."/>
            <person name="Rea M.C."/>
            <person name="O'Sullivan O."/>
            <person name="Ritari J."/>
            <person name="Douillard F.P."/>
            <person name="Paul Ross R."/>
            <person name="Yang R."/>
            <person name="Briner A.E."/>
            <person name="Felis G.E."/>
            <person name="de Vos W.M."/>
            <person name="Barrangou R."/>
            <person name="Klaenhammer T.R."/>
            <person name="Caufield P.W."/>
            <person name="Cui Y."/>
            <person name="Zhang H."/>
            <person name="O'Toole P.W."/>
        </authorList>
    </citation>
    <scope>NUCLEOTIDE SEQUENCE [LARGE SCALE GENOMIC DNA]</scope>
    <source>
        <strain evidence="6 7">DSM 19117</strain>
    </source>
</reference>
<keyword evidence="4" id="KW-0804">Transcription</keyword>
<evidence type="ECO:0000313" key="7">
    <source>
        <dbReference type="Proteomes" id="UP000051162"/>
    </source>
</evidence>
<keyword evidence="3" id="KW-0238">DNA-binding</keyword>
<keyword evidence="7" id="KW-1185">Reference proteome</keyword>
<dbReference type="InterPro" id="IPR010982">
    <property type="entry name" value="Lambda_DNA-bd_dom_sf"/>
</dbReference>
<dbReference type="EMBL" id="AZDT01000046">
    <property type="protein sequence ID" value="KRK74494.1"/>
    <property type="molecule type" value="Genomic_DNA"/>
</dbReference>
<dbReference type="PANTHER" id="PTHR30146">
    <property type="entry name" value="LACI-RELATED TRANSCRIPTIONAL REPRESSOR"/>
    <property type="match status" value="1"/>
</dbReference>
<dbReference type="SUPFAM" id="SSF47413">
    <property type="entry name" value="lambda repressor-like DNA-binding domains"/>
    <property type="match status" value="1"/>
</dbReference>
<dbReference type="Gene3D" id="3.40.50.2300">
    <property type="match status" value="2"/>
</dbReference>
<accession>A0A0R1JTE3</accession>
<dbReference type="SUPFAM" id="SSF53822">
    <property type="entry name" value="Periplasmic binding protein-like I"/>
    <property type="match status" value="1"/>
</dbReference>
<dbReference type="AlphaFoldDB" id="A0A0R1JTE3"/>
<proteinExistence type="predicted"/>
<evidence type="ECO:0000313" key="6">
    <source>
        <dbReference type="EMBL" id="KRK74494.1"/>
    </source>
</evidence>
<keyword evidence="1" id="KW-0678">Repressor</keyword>
<protein>
    <submittedName>
        <fullName evidence="6">Transcriptional regulator</fullName>
    </submittedName>
</protein>
<dbReference type="InterPro" id="IPR046335">
    <property type="entry name" value="LacI/GalR-like_sensor"/>
</dbReference>
<dbReference type="Pfam" id="PF13377">
    <property type="entry name" value="Peripla_BP_3"/>
    <property type="match status" value="1"/>
</dbReference>
<dbReference type="PATRIC" id="fig|1423773.3.peg.2302"/>
<organism evidence="6 7">
    <name type="scientific">Levilactobacillus namurensis DSM 19117</name>
    <dbReference type="NCBI Taxonomy" id="1423773"/>
    <lineage>
        <taxon>Bacteria</taxon>
        <taxon>Bacillati</taxon>
        <taxon>Bacillota</taxon>
        <taxon>Bacilli</taxon>
        <taxon>Lactobacillales</taxon>
        <taxon>Lactobacillaceae</taxon>
        <taxon>Levilactobacillus</taxon>
    </lineage>
</organism>
<evidence type="ECO:0000256" key="3">
    <source>
        <dbReference type="ARBA" id="ARBA00023125"/>
    </source>
</evidence>
<evidence type="ECO:0000259" key="5">
    <source>
        <dbReference type="PROSITE" id="PS50932"/>
    </source>
</evidence>
<dbReference type="Gene3D" id="1.10.260.40">
    <property type="entry name" value="lambda repressor-like DNA-binding domains"/>
    <property type="match status" value="1"/>
</dbReference>
<dbReference type="PANTHER" id="PTHR30146:SF148">
    <property type="entry name" value="HTH-TYPE TRANSCRIPTIONAL REPRESSOR PURR-RELATED"/>
    <property type="match status" value="1"/>
</dbReference>